<comment type="caution">
    <text evidence="1">The sequence shown here is derived from an EMBL/GenBank/DDBJ whole genome shotgun (WGS) entry which is preliminary data.</text>
</comment>
<name>A0ABS2P4K1_9BACI</name>
<dbReference type="EMBL" id="JAFBED010000009">
    <property type="protein sequence ID" value="MBM7621638.1"/>
    <property type="molecule type" value="Genomic_DNA"/>
</dbReference>
<keyword evidence="2" id="KW-1185">Reference proteome</keyword>
<gene>
    <name evidence="1" type="ORF">JOC95_003527</name>
</gene>
<protein>
    <submittedName>
        <fullName evidence="1">Uncharacterized protein</fullName>
    </submittedName>
</protein>
<evidence type="ECO:0000313" key="2">
    <source>
        <dbReference type="Proteomes" id="UP000737402"/>
    </source>
</evidence>
<sequence length="35" mass="3939">MQWFFPNGLNYFYAGGGGNRLELLGEGLHICPFYG</sequence>
<evidence type="ECO:0000313" key="1">
    <source>
        <dbReference type="EMBL" id="MBM7621638.1"/>
    </source>
</evidence>
<reference evidence="1 2" key="1">
    <citation type="submission" date="2021-01" db="EMBL/GenBank/DDBJ databases">
        <title>Genomic Encyclopedia of Type Strains, Phase IV (KMG-IV): sequencing the most valuable type-strain genomes for metagenomic binning, comparative biology and taxonomic classification.</title>
        <authorList>
            <person name="Goeker M."/>
        </authorList>
    </citation>
    <scope>NUCLEOTIDE SEQUENCE [LARGE SCALE GENOMIC DNA]</scope>
    <source>
        <strain evidence="1 2">DSM 25879</strain>
    </source>
</reference>
<dbReference type="Proteomes" id="UP000737402">
    <property type="component" value="Unassembled WGS sequence"/>
</dbReference>
<proteinExistence type="predicted"/>
<organism evidence="1 2">
    <name type="scientific">Sutcliffiella tianshenii</name>
    <dbReference type="NCBI Taxonomy" id="1463404"/>
    <lineage>
        <taxon>Bacteria</taxon>
        <taxon>Bacillati</taxon>
        <taxon>Bacillota</taxon>
        <taxon>Bacilli</taxon>
        <taxon>Bacillales</taxon>
        <taxon>Bacillaceae</taxon>
        <taxon>Sutcliffiella</taxon>
    </lineage>
</organism>
<accession>A0ABS2P4K1</accession>